<organism evidence="1 2">
    <name type="scientific">Psilocybe cubensis</name>
    <name type="common">Psychedelic mushroom</name>
    <name type="synonym">Stropharia cubensis</name>
    <dbReference type="NCBI Taxonomy" id="181762"/>
    <lineage>
        <taxon>Eukaryota</taxon>
        <taxon>Fungi</taxon>
        <taxon>Dikarya</taxon>
        <taxon>Basidiomycota</taxon>
        <taxon>Agaricomycotina</taxon>
        <taxon>Agaricomycetes</taxon>
        <taxon>Agaricomycetidae</taxon>
        <taxon>Agaricales</taxon>
        <taxon>Agaricineae</taxon>
        <taxon>Strophariaceae</taxon>
        <taxon>Psilocybe</taxon>
    </lineage>
</organism>
<sequence>MIISNDLGKDITLLLMVDLADYDTLHNPPTPICWKVLKFEPTGKVHHTVQFSNIGVLIIPKKSDKNLISSVNAQRIKTGQTCVMTTSESGGNVLSAPSVGANADIISCKFDVSEEADVAFIMPGSDSVIKGLYKGDGEDVDPIMIWNNISSGH</sequence>
<comment type="caution">
    <text evidence="1">The sequence shown here is derived from an EMBL/GenBank/DDBJ whole genome shotgun (WGS) entry which is preliminary data.</text>
</comment>
<dbReference type="EMBL" id="JAFIQS020000012">
    <property type="protein sequence ID" value="KAH9475608.1"/>
    <property type="molecule type" value="Genomic_DNA"/>
</dbReference>
<evidence type="ECO:0000313" key="1">
    <source>
        <dbReference type="EMBL" id="KAH9475608.1"/>
    </source>
</evidence>
<reference evidence="1" key="1">
    <citation type="submission" date="2021-10" db="EMBL/GenBank/DDBJ databases">
        <title>Psilocybe cubensis genome.</title>
        <authorList>
            <person name="Mckernan K.J."/>
            <person name="Crawford S."/>
            <person name="Trippe A."/>
            <person name="Kane L.T."/>
            <person name="Mclaughlin S."/>
        </authorList>
    </citation>
    <scope>NUCLEOTIDE SEQUENCE</scope>
    <source>
        <strain evidence="1">MGC-MH-2018</strain>
    </source>
</reference>
<dbReference type="Proteomes" id="UP000664032">
    <property type="component" value="Unassembled WGS sequence"/>
</dbReference>
<name>A0ACB8GIT3_PSICU</name>
<gene>
    <name evidence="1" type="ORF">JR316_0012725</name>
</gene>
<keyword evidence="2" id="KW-1185">Reference proteome</keyword>
<protein>
    <submittedName>
        <fullName evidence="1">Uncharacterized protein</fullName>
    </submittedName>
</protein>
<proteinExistence type="predicted"/>
<accession>A0ACB8GIT3</accession>
<evidence type="ECO:0000313" key="2">
    <source>
        <dbReference type="Proteomes" id="UP000664032"/>
    </source>
</evidence>